<dbReference type="EMBL" id="GBRH01162214">
    <property type="protein sequence ID" value="JAE35682.1"/>
    <property type="molecule type" value="Transcribed_RNA"/>
</dbReference>
<dbReference type="AlphaFoldDB" id="A0A0A9HG25"/>
<protein>
    <submittedName>
        <fullName evidence="1">Uncharacterized protein</fullName>
    </submittedName>
</protein>
<reference evidence="1" key="1">
    <citation type="submission" date="2014-09" db="EMBL/GenBank/DDBJ databases">
        <authorList>
            <person name="Magalhaes I.L.F."/>
            <person name="Oliveira U."/>
            <person name="Santos F.R."/>
            <person name="Vidigal T.H.D.A."/>
            <person name="Brescovit A.D."/>
            <person name="Santos A.J."/>
        </authorList>
    </citation>
    <scope>NUCLEOTIDE SEQUENCE</scope>
    <source>
        <tissue evidence="1">Shoot tissue taken approximately 20 cm above the soil surface</tissue>
    </source>
</reference>
<organism evidence="1">
    <name type="scientific">Arundo donax</name>
    <name type="common">Giant reed</name>
    <name type="synonym">Donax arundinaceus</name>
    <dbReference type="NCBI Taxonomy" id="35708"/>
    <lineage>
        <taxon>Eukaryota</taxon>
        <taxon>Viridiplantae</taxon>
        <taxon>Streptophyta</taxon>
        <taxon>Embryophyta</taxon>
        <taxon>Tracheophyta</taxon>
        <taxon>Spermatophyta</taxon>
        <taxon>Magnoliopsida</taxon>
        <taxon>Liliopsida</taxon>
        <taxon>Poales</taxon>
        <taxon>Poaceae</taxon>
        <taxon>PACMAD clade</taxon>
        <taxon>Arundinoideae</taxon>
        <taxon>Arundineae</taxon>
        <taxon>Arundo</taxon>
    </lineage>
</organism>
<reference evidence="1" key="2">
    <citation type="journal article" date="2015" name="Data Brief">
        <title>Shoot transcriptome of the giant reed, Arundo donax.</title>
        <authorList>
            <person name="Barrero R.A."/>
            <person name="Guerrero F.D."/>
            <person name="Moolhuijzen P."/>
            <person name="Goolsby J.A."/>
            <person name="Tidwell J."/>
            <person name="Bellgard S.E."/>
            <person name="Bellgard M.I."/>
        </authorList>
    </citation>
    <scope>NUCLEOTIDE SEQUENCE</scope>
    <source>
        <tissue evidence="1">Shoot tissue taken approximately 20 cm above the soil surface</tissue>
    </source>
</reference>
<accession>A0A0A9HG25</accession>
<sequence>MPSEQAVLILDEPISGNKRTSESVSLSGVSPFRNVIAAPAKAIAITATKRPIPTHRSQPFFKLNGSSTS</sequence>
<proteinExistence type="predicted"/>
<name>A0A0A9HG25_ARUDO</name>
<evidence type="ECO:0000313" key="1">
    <source>
        <dbReference type="EMBL" id="JAE35682.1"/>
    </source>
</evidence>